<dbReference type="InterPro" id="IPR025756">
    <property type="entry name" value="Myb_CC_LHEQLE"/>
</dbReference>
<proteinExistence type="inferred from homology"/>
<dbReference type="STRING" id="51240.A0A2I4GIA0"/>
<evidence type="ECO:0000256" key="5">
    <source>
        <dbReference type="ARBA" id="ARBA00023163"/>
    </source>
</evidence>
<evidence type="ECO:0000313" key="10">
    <source>
        <dbReference type="RefSeq" id="XP_018843611.2"/>
    </source>
</evidence>
<dbReference type="Gramene" id="Jr03_03920_p1">
    <property type="protein sequence ID" value="cds.Jr03_03920_p1"/>
    <property type="gene ID" value="Jr03_03920"/>
</dbReference>
<comment type="subcellular location">
    <subcellularLocation>
        <location evidence="1">Nucleus</location>
    </subcellularLocation>
</comment>
<evidence type="ECO:0000256" key="1">
    <source>
        <dbReference type="ARBA" id="ARBA00004123"/>
    </source>
</evidence>
<dbReference type="RefSeq" id="XP_018843611.2">
    <property type="nucleotide sequence ID" value="XM_018988066.2"/>
</dbReference>
<dbReference type="Proteomes" id="UP000235220">
    <property type="component" value="Chromosome 3"/>
</dbReference>
<keyword evidence="3" id="KW-0805">Transcription regulation</keyword>
<dbReference type="NCBIfam" id="TIGR01557">
    <property type="entry name" value="myb_SHAQKYF"/>
    <property type="match status" value="1"/>
</dbReference>
<evidence type="ECO:0000256" key="2">
    <source>
        <dbReference type="ARBA" id="ARBA00006783"/>
    </source>
</evidence>
<dbReference type="GO" id="GO:0003700">
    <property type="term" value="F:DNA-binding transcription factor activity"/>
    <property type="evidence" value="ECO:0007669"/>
    <property type="project" value="InterPro"/>
</dbReference>
<gene>
    <name evidence="10" type="primary">LOC109008093</name>
</gene>
<dbReference type="InterPro" id="IPR017930">
    <property type="entry name" value="Myb_dom"/>
</dbReference>
<keyword evidence="5" id="KW-0804">Transcription</keyword>
<dbReference type="InterPro" id="IPR009057">
    <property type="entry name" value="Homeodomain-like_sf"/>
</dbReference>
<name>A0A2I4GIA0_JUGRE</name>
<dbReference type="PANTHER" id="PTHR31499">
    <property type="entry name" value="MYB FAMILY TRANSCRIPTION FACTOR PHL11"/>
    <property type="match status" value="1"/>
</dbReference>
<accession>A0A2I4GIA0</accession>
<keyword evidence="6" id="KW-0539">Nucleus</keyword>
<protein>
    <submittedName>
        <fullName evidence="10">Protein PHR1-LIKE 1-like isoform X1</fullName>
    </submittedName>
</protein>
<evidence type="ECO:0000313" key="9">
    <source>
        <dbReference type="Proteomes" id="UP000235220"/>
    </source>
</evidence>
<sequence>MNMVVSKYELNNTMDDDYFSQLFCTESPLNLGICPPAMMGRSSEQHKFEPAKLFGITSTQPPESPPSALHATESYMGFDQNEHRVGNSPASYSQFPASDLHIVLCKSSGYNFFTAERAGSNFDFRDTLQSLVKSQLCIDQSNSSSEKSNKIPCNNMTKLSSHDENMLLADQNITLVRRELPVPSDSNQGLNVCHSSSYTPAPSKKRRVRWTQDLHEKFVQSVNLLGGAQKATPKAILKLMDTNLLTILHVKSHLQNYRTAKYIPASSQENSERKSSAKGIPEIPMQISSMQMKEALQLQLEVERHLHEQLELQQNLQSLIEEESRQLKMMFDQHQKRYKRPFKTQNSQVLSPNGQHTSPEDAQ</sequence>
<feature type="coiled-coil region" evidence="7">
    <location>
        <begin position="293"/>
        <end position="322"/>
    </location>
</feature>
<dbReference type="InterPro" id="IPR006447">
    <property type="entry name" value="Myb_dom_plants"/>
</dbReference>
<evidence type="ECO:0000256" key="8">
    <source>
        <dbReference type="SAM" id="MobiDB-lite"/>
    </source>
</evidence>
<dbReference type="GO" id="GO:0005634">
    <property type="term" value="C:nucleus"/>
    <property type="evidence" value="ECO:0007669"/>
    <property type="project" value="UniProtKB-SubCell"/>
</dbReference>
<dbReference type="Pfam" id="PF00249">
    <property type="entry name" value="Myb_DNA-binding"/>
    <property type="match status" value="1"/>
</dbReference>
<evidence type="ECO:0000256" key="4">
    <source>
        <dbReference type="ARBA" id="ARBA00023054"/>
    </source>
</evidence>
<dbReference type="Pfam" id="PF14379">
    <property type="entry name" value="Myb_CC_LHEQLE"/>
    <property type="match status" value="1"/>
</dbReference>
<dbReference type="GeneID" id="109008093"/>
<dbReference type="AlphaFoldDB" id="A0A2I4GIA0"/>
<evidence type="ECO:0000256" key="6">
    <source>
        <dbReference type="ARBA" id="ARBA00023242"/>
    </source>
</evidence>
<dbReference type="KEGG" id="jre:109008093"/>
<dbReference type="OrthoDB" id="1612169at2759"/>
<dbReference type="InterPro" id="IPR001005">
    <property type="entry name" value="SANT/Myb"/>
</dbReference>
<dbReference type="PROSITE" id="PS51294">
    <property type="entry name" value="HTH_MYB"/>
    <property type="match status" value="1"/>
</dbReference>
<organism evidence="9 10">
    <name type="scientific">Juglans regia</name>
    <name type="common">English walnut</name>
    <dbReference type="NCBI Taxonomy" id="51240"/>
    <lineage>
        <taxon>Eukaryota</taxon>
        <taxon>Viridiplantae</taxon>
        <taxon>Streptophyta</taxon>
        <taxon>Embryophyta</taxon>
        <taxon>Tracheophyta</taxon>
        <taxon>Spermatophyta</taxon>
        <taxon>Magnoliopsida</taxon>
        <taxon>eudicotyledons</taxon>
        <taxon>Gunneridae</taxon>
        <taxon>Pentapetalae</taxon>
        <taxon>rosids</taxon>
        <taxon>fabids</taxon>
        <taxon>Fagales</taxon>
        <taxon>Juglandaceae</taxon>
        <taxon>Juglans</taxon>
    </lineage>
</organism>
<feature type="region of interest" description="Disordered" evidence="8">
    <location>
        <begin position="332"/>
        <end position="363"/>
    </location>
</feature>
<feature type="compositionally biased region" description="Polar residues" evidence="8">
    <location>
        <begin position="343"/>
        <end position="357"/>
    </location>
</feature>
<dbReference type="GO" id="GO:0003677">
    <property type="term" value="F:DNA binding"/>
    <property type="evidence" value="ECO:0007669"/>
    <property type="project" value="InterPro"/>
</dbReference>
<reference evidence="10" key="1">
    <citation type="submission" date="2025-08" db="UniProtKB">
        <authorList>
            <consortium name="RefSeq"/>
        </authorList>
    </citation>
    <scope>IDENTIFICATION</scope>
    <source>
        <tissue evidence="10">Leaves</tissue>
    </source>
</reference>
<dbReference type="SUPFAM" id="SSF46689">
    <property type="entry name" value="Homeodomain-like"/>
    <property type="match status" value="1"/>
</dbReference>
<comment type="similarity">
    <text evidence="2">Belongs to the MYB-CC family.</text>
</comment>
<evidence type="ECO:0000256" key="3">
    <source>
        <dbReference type="ARBA" id="ARBA00023015"/>
    </source>
</evidence>
<dbReference type="Gene3D" id="1.10.10.60">
    <property type="entry name" value="Homeodomain-like"/>
    <property type="match status" value="1"/>
</dbReference>
<keyword evidence="4 7" id="KW-0175">Coiled coil</keyword>
<keyword evidence="9" id="KW-1185">Reference proteome</keyword>
<dbReference type="PANTHER" id="PTHR31499:SF85">
    <property type="entry name" value="TRANSCRIPTION FACTOR MYB-RELATED FAMILY"/>
    <property type="match status" value="1"/>
</dbReference>
<dbReference type="FunFam" id="1.10.10.60:FF:000007">
    <property type="entry name" value="Two-component response regulator"/>
    <property type="match status" value="1"/>
</dbReference>
<dbReference type="InterPro" id="IPR046955">
    <property type="entry name" value="PHR1-like"/>
</dbReference>
<evidence type="ECO:0000256" key="7">
    <source>
        <dbReference type="SAM" id="Coils"/>
    </source>
</evidence>